<evidence type="ECO:0000313" key="11">
    <source>
        <dbReference type="Proteomes" id="UP000013776"/>
    </source>
</evidence>
<dbReference type="EMBL" id="CAHR02000016">
    <property type="protein sequence ID" value="CCG80843.1"/>
    <property type="molecule type" value="Genomic_DNA"/>
</dbReference>
<dbReference type="NCBIfam" id="TIGR00798">
    <property type="entry name" value="mtc"/>
    <property type="match status" value="1"/>
</dbReference>
<accession>R4X721</accession>
<evidence type="ECO:0000256" key="8">
    <source>
        <dbReference type="ARBA" id="ARBA00023136"/>
    </source>
</evidence>
<evidence type="ECO:0000256" key="5">
    <source>
        <dbReference type="ARBA" id="ARBA00022970"/>
    </source>
</evidence>
<evidence type="ECO:0000256" key="6">
    <source>
        <dbReference type="ARBA" id="ARBA00022989"/>
    </source>
</evidence>
<name>R4X721_TAPDE</name>
<keyword evidence="11" id="KW-1185">Reference proteome</keyword>
<comment type="similarity">
    <text evidence="2 9">Belongs to the sideroflexin family.</text>
</comment>
<dbReference type="GO" id="GO:0005743">
    <property type="term" value="C:mitochondrial inner membrane"/>
    <property type="evidence" value="ECO:0007669"/>
    <property type="project" value="TreeGrafter"/>
</dbReference>
<evidence type="ECO:0000256" key="9">
    <source>
        <dbReference type="RuleBase" id="RU362000"/>
    </source>
</evidence>
<dbReference type="GO" id="GO:0006865">
    <property type="term" value="P:amino acid transport"/>
    <property type="evidence" value="ECO:0007669"/>
    <property type="project" value="UniProtKB-KW"/>
</dbReference>
<evidence type="ECO:0000256" key="7">
    <source>
        <dbReference type="ARBA" id="ARBA00023128"/>
    </source>
</evidence>
<feature type="transmembrane region" description="Helical" evidence="9">
    <location>
        <begin position="77"/>
        <end position="99"/>
    </location>
</feature>
<keyword evidence="4 9" id="KW-0812">Transmembrane</keyword>
<evidence type="ECO:0000256" key="2">
    <source>
        <dbReference type="ARBA" id="ARBA00005974"/>
    </source>
</evidence>
<feature type="transmembrane region" description="Helical" evidence="9">
    <location>
        <begin position="171"/>
        <end position="191"/>
    </location>
</feature>
<keyword evidence="3" id="KW-0813">Transport</keyword>
<dbReference type="AlphaFoldDB" id="R4X721"/>
<evidence type="ECO:0000256" key="3">
    <source>
        <dbReference type="ARBA" id="ARBA00022448"/>
    </source>
</evidence>
<feature type="transmembrane region" description="Helical" evidence="9">
    <location>
        <begin position="139"/>
        <end position="159"/>
    </location>
</feature>
<protein>
    <recommendedName>
        <fullName evidence="9">Sidoreflexin</fullName>
    </recommendedName>
</protein>
<comment type="subcellular location">
    <subcellularLocation>
        <location evidence="1 9">Mitochondrion membrane</location>
        <topology evidence="1 9">Multi-pass membrane protein</topology>
    </subcellularLocation>
</comment>
<dbReference type="STRING" id="1097556.R4X721"/>
<dbReference type="Pfam" id="PF03820">
    <property type="entry name" value="SFXNs"/>
    <property type="match status" value="1"/>
</dbReference>
<feature type="transmembrane region" description="Helical" evidence="9">
    <location>
        <begin position="233"/>
        <end position="251"/>
    </location>
</feature>
<comment type="caution">
    <text evidence="10">The sequence shown here is derived from an EMBL/GenBank/DDBJ whole genome shotgun (WGS) entry which is preliminary data.</text>
</comment>
<dbReference type="GO" id="GO:1990542">
    <property type="term" value="P:mitochondrial transmembrane transport"/>
    <property type="evidence" value="ECO:0007669"/>
    <property type="project" value="TreeGrafter"/>
</dbReference>
<evidence type="ECO:0000256" key="4">
    <source>
        <dbReference type="ARBA" id="ARBA00022692"/>
    </source>
</evidence>
<dbReference type="PANTHER" id="PTHR11153:SF6">
    <property type="entry name" value="SIDEROFLEXIN-5"/>
    <property type="match status" value="1"/>
</dbReference>
<dbReference type="VEuPathDB" id="FungiDB:TAPDE_000486"/>
<keyword evidence="6 9" id="KW-1133">Transmembrane helix</keyword>
<dbReference type="InterPro" id="IPR004686">
    <property type="entry name" value="Mtc"/>
</dbReference>
<keyword evidence="5" id="KW-0029">Amino-acid transport</keyword>
<evidence type="ECO:0000313" key="10">
    <source>
        <dbReference type="EMBL" id="CCG80843.1"/>
    </source>
</evidence>
<reference evidence="10 11" key="1">
    <citation type="journal article" date="2013" name="MBio">
        <title>Genome sequencing of the plant pathogen Taphrina deformans, the causal agent of peach leaf curl.</title>
        <authorList>
            <person name="Cisse O.H."/>
            <person name="Almeida J.M.G.C.F."/>
            <person name="Fonseca A."/>
            <person name="Kumar A.A."/>
            <person name="Salojaervi J."/>
            <person name="Overmyer K."/>
            <person name="Hauser P.M."/>
            <person name="Pagni M."/>
        </authorList>
    </citation>
    <scope>NUCLEOTIDE SEQUENCE [LARGE SCALE GENOMIC DNA]</scope>
    <source>
        <strain evidence="11">PYCC 5710 / ATCC 11124 / CBS 356.35 / IMI 108563 / JCM 9778 / NBRC 8474</strain>
    </source>
</reference>
<evidence type="ECO:0000256" key="1">
    <source>
        <dbReference type="ARBA" id="ARBA00004225"/>
    </source>
</evidence>
<keyword evidence="8 9" id="KW-0472">Membrane</keyword>
<dbReference type="Proteomes" id="UP000013776">
    <property type="component" value="Unassembled WGS sequence"/>
</dbReference>
<dbReference type="PANTHER" id="PTHR11153">
    <property type="entry name" value="SIDEROFLEXIN"/>
    <property type="match status" value="1"/>
</dbReference>
<dbReference type="eggNOG" id="KOG3767">
    <property type="taxonomic scope" value="Eukaryota"/>
</dbReference>
<feature type="transmembrane region" description="Helical" evidence="9">
    <location>
        <begin position="263"/>
        <end position="287"/>
    </location>
</feature>
<keyword evidence="7 9" id="KW-0496">Mitochondrion</keyword>
<proteinExistence type="inferred from homology"/>
<dbReference type="GO" id="GO:0015075">
    <property type="term" value="F:monoatomic ion transmembrane transporter activity"/>
    <property type="evidence" value="ECO:0007669"/>
    <property type="project" value="InterPro"/>
</dbReference>
<organism evidence="10 11">
    <name type="scientific">Taphrina deformans (strain PYCC 5710 / ATCC 11124 / CBS 356.35 / IMI 108563 / JCM 9778 / NBRC 8474)</name>
    <name type="common">Peach leaf curl fungus</name>
    <name type="synonym">Lalaria deformans</name>
    <dbReference type="NCBI Taxonomy" id="1097556"/>
    <lineage>
        <taxon>Eukaryota</taxon>
        <taxon>Fungi</taxon>
        <taxon>Dikarya</taxon>
        <taxon>Ascomycota</taxon>
        <taxon>Taphrinomycotina</taxon>
        <taxon>Taphrinomycetes</taxon>
        <taxon>Taphrinales</taxon>
        <taxon>Taphrinaceae</taxon>
        <taxon>Taphrina</taxon>
    </lineage>
</organism>
<dbReference type="OrthoDB" id="6608471at2759"/>
<sequence>MAREVPQSRYDLSTYRGRVLHTIQITDPQTLLTTSAQLQDARRLIDAYRNRQTELSEDVWSAKKILDSSVHPETGELILLPFRMSCFVLTNLVVTAGMLTPNLKTKGTLFWQVTNQSVNVAFNYANANKSSPLSTREIGISYVTAVVASCGVAVGLGKAVQFIKAQGTRELAGRLVPFVAVAGAGALNVFLMRSGELRSGIDVFDPRDERDESLGKSKSAAWKAISETAASRVLNSSPIMVIPPLILLAIQRKTTLLHRSPRLGLPINLLSIFATSIVALPLAIAAFPTREYLPVQKLEPKIKKEAEEKGLQQVVFNRGM</sequence>
<gene>
    <name evidence="10" type="ORF">TAPDE_000486</name>
</gene>